<keyword evidence="3" id="KW-1185">Reference proteome</keyword>
<feature type="chain" id="PRO_5040340471" evidence="1">
    <location>
        <begin position="24"/>
        <end position="161"/>
    </location>
</feature>
<accession>A0A9N9IQC6</accession>
<feature type="signal peptide" evidence="1">
    <location>
        <begin position="1"/>
        <end position="23"/>
    </location>
</feature>
<reference evidence="2" key="1">
    <citation type="submission" date="2021-06" db="EMBL/GenBank/DDBJ databases">
        <authorList>
            <person name="Kallberg Y."/>
            <person name="Tangrot J."/>
            <person name="Rosling A."/>
        </authorList>
    </citation>
    <scope>NUCLEOTIDE SEQUENCE</scope>
    <source>
        <strain evidence="2">87-6 pot B 2015</strain>
    </source>
</reference>
<dbReference type="AlphaFoldDB" id="A0A9N9IQC6"/>
<keyword evidence="1" id="KW-0732">Signal</keyword>
<evidence type="ECO:0000313" key="3">
    <source>
        <dbReference type="Proteomes" id="UP000789375"/>
    </source>
</evidence>
<name>A0A9N9IQC6_FUNMO</name>
<evidence type="ECO:0000313" key="2">
    <source>
        <dbReference type="EMBL" id="CAG8745264.1"/>
    </source>
</evidence>
<organism evidence="2 3">
    <name type="scientific">Funneliformis mosseae</name>
    <name type="common">Endomycorrhizal fungus</name>
    <name type="synonym">Glomus mosseae</name>
    <dbReference type="NCBI Taxonomy" id="27381"/>
    <lineage>
        <taxon>Eukaryota</taxon>
        <taxon>Fungi</taxon>
        <taxon>Fungi incertae sedis</taxon>
        <taxon>Mucoromycota</taxon>
        <taxon>Glomeromycotina</taxon>
        <taxon>Glomeromycetes</taxon>
        <taxon>Glomerales</taxon>
        <taxon>Glomeraceae</taxon>
        <taxon>Funneliformis</taxon>
    </lineage>
</organism>
<evidence type="ECO:0000256" key="1">
    <source>
        <dbReference type="SAM" id="SignalP"/>
    </source>
</evidence>
<feature type="non-terminal residue" evidence="2">
    <location>
        <position position="1"/>
    </location>
</feature>
<dbReference type="Proteomes" id="UP000789375">
    <property type="component" value="Unassembled WGS sequence"/>
</dbReference>
<gene>
    <name evidence="2" type="ORF">FMOSSE_LOCUS16366</name>
</gene>
<protein>
    <submittedName>
        <fullName evidence="2">4424_t:CDS:1</fullName>
    </submittedName>
</protein>
<sequence>MPASFSAFLIAVFVAFQAVGIYGGGNIYTGVAEVPPFNGSWYLCSSINTDYISFSMRVLEDQTTPVTEGFPGKTLVGRPPKPLPKYRPALLAFQLSYEGVVEYSNTTNEVSKFEYIPSLSCYEKPVQQCDQDVGDLPLEFKESQCLLLENPTGIPVRFNLS</sequence>
<proteinExistence type="predicted"/>
<comment type="caution">
    <text evidence="2">The sequence shown here is derived from an EMBL/GenBank/DDBJ whole genome shotgun (WGS) entry which is preliminary data.</text>
</comment>
<dbReference type="EMBL" id="CAJVPP010022516">
    <property type="protein sequence ID" value="CAG8745264.1"/>
    <property type="molecule type" value="Genomic_DNA"/>
</dbReference>